<protein>
    <submittedName>
        <fullName evidence="3">Secondary thiamine-phosphate synthase enzyme</fullName>
    </submittedName>
    <submittedName>
        <fullName evidence="2">YjbQ family protein</fullName>
    </submittedName>
</protein>
<reference evidence="3" key="1">
    <citation type="submission" date="2016-11" db="EMBL/GenBank/DDBJ databases">
        <authorList>
            <person name="Varghese N."/>
            <person name="Submissions S."/>
        </authorList>
    </citation>
    <scope>NUCLEOTIDE SEQUENCE</scope>
    <source>
        <strain evidence="3">DSM 4029</strain>
    </source>
</reference>
<evidence type="ECO:0000313" key="3">
    <source>
        <dbReference type="EMBL" id="SHG23005.1"/>
    </source>
</evidence>
<name>A0AAQ1ME51_9FIRM</name>
<dbReference type="PIRSF" id="PIRSF004681">
    <property type="entry name" value="UCP004681"/>
    <property type="match status" value="1"/>
</dbReference>
<organism evidence="3 4">
    <name type="scientific">Bittarella massiliensis</name>
    <name type="common">ex Durand et al. 2017</name>
    <dbReference type="NCBI Taxonomy" id="1720313"/>
    <lineage>
        <taxon>Bacteria</taxon>
        <taxon>Bacillati</taxon>
        <taxon>Bacillota</taxon>
        <taxon>Clostridia</taxon>
        <taxon>Eubacteriales</taxon>
        <taxon>Oscillospiraceae</taxon>
        <taxon>Bittarella (ex Durand et al. 2017)</taxon>
    </lineage>
</organism>
<dbReference type="Pfam" id="PF01894">
    <property type="entry name" value="YjbQ"/>
    <property type="match status" value="1"/>
</dbReference>
<dbReference type="SUPFAM" id="SSF111038">
    <property type="entry name" value="YjbQ-like"/>
    <property type="match status" value="1"/>
</dbReference>
<dbReference type="Proteomes" id="UP000474718">
    <property type="component" value="Unassembled WGS sequence"/>
</dbReference>
<accession>A0AAQ1ME51</accession>
<reference evidence="2 5" key="3">
    <citation type="journal article" date="2019" name="Nat. Med.">
        <title>A library of human gut bacterial isolates paired with longitudinal multiomics data enables mechanistic microbiome research.</title>
        <authorList>
            <person name="Poyet M."/>
            <person name="Groussin M."/>
            <person name="Gibbons S.M."/>
            <person name="Avila-Pacheco J."/>
            <person name="Jiang X."/>
            <person name="Kearney S.M."/>
            <person name="Perrotta A.R."/>
            <person name="Berdy B."/>
            <person name="Zhao S."/>
            <person name="Lieberman T.D."/>
            <person name="Swanson P.K."/>
            <person name="Smith M."/>
            <person name="Roesemann S."/>
            <person name="Alexander J.E."/>
            <person name="Rich S.A."/>
            <person name="Livny J."/>
            <person name="Vlamakis H."/>
            <person name="Clish C."/>
            <person name="Bullock K."/>
            <person name="Deik A."/>
            <person name="Scott J."/>
            <person name="Pierce K.A."/>
            <person name="Xavier R.J."/>
            <person name="Alm E.J."/>
        </authorList>
    </citation>
    <scope>NUCLEOTIDE SEQUENCE [LARGE SCALE GENOMIC DNA]</scope>
    <source>
        <strain evidence="2 5">BIOML-A2</strain>
    </source>
</reference>
<dbReference type="InterPro" id="IPR001602">
    <property type="entry name" value="UPF0047_YjbQ-like"/>
</dbReference>
<reference evidence="4" key="2">
    <citation type="submission" date="2016-11" db="EMBL/GenBank/DDBJ databases">
        <authorList>
            <person name="Jaros S."/>
            <person name="Januszkiewicz K."/>
            <person name="Wedrychowicz H."/>
        </authorList>
    </citation>
    <scope>NUCLEOTIDE SEQUENCE [LARGE SCALE GENOMIC DNA]</scope>
    <source>
        <strain evidence="4">DSM 4029</strain>
    </source>
</reference>
<dbReference type="EMBL" id="WWVX01000001">
    <property type="protein sequence ID" value="MZL68296.1"/>
    <property type="molecule type" value="Genomic_DNA"/>
</dbReference>
<proteinExistence type="inferred from homology"/>
<dbReference type="AlphaFoldDB" id="A0AAQ1ME51"/>
<dbReference type="EMBL" id="FQVY01000002">
    <property type="protein sequence ID" value="SHG23005.1"/>
    <property type="molecule type" value="Genomic_DNA"/>
</dbReference>
<dbReference type="PANTHER" id="PTHR30615">
    <property type="entry name" value="UNCHARACTERIZED PROTEIN YJBQ-RELATED"/>
    <property type="match status" value="1"/>
</dbReference>
<evidence type="ECO:0000256" key="1">
    <source>
        <dbReference type="ARBA" id="ARBA00005534"/>
    </source>
</evidence>
<comment type="caution">
    <text evidence="3">The sequence shown here is derived from an EMBL/GenBank/DDBJ whole genome shotgun (WGS) entry which is preliminary data.</text>
</comment>
<dbReference type="Proteomes" id="UP000184089">
    <property type="component" value="Unassembled WGS sequence"/>
</dbReference>
<evidence type="ECO:0000313" key="5">
    <source>
        <dbReference type="Proteomes" id="UP000474718"/>
    </source>
</evidence>
<dbReference type="InterPro" id="IPR035917">
    <property type="entry name" value="YjbQ-like_sf"/>
</dbReference>
<sequence length="134" mass="14591">MYQTIQLTTGPMQALDITEKVRACVRESGVQNGICVLFVPHTTAAISLGKKDAEGKVGEDFQGELDRVIPLRANTIHVETPFDAAGHIKSSIVGVDITPPICDGELVLGDDQAVYFYEFDGPRPRKVLVKCYGK</sequence>
<dbReference type="RefSeq" id="WP_021660003.1">
    <property type="nucleotide sequence ID" value="NZ_FQVY01000002.1"/>
</dbReference>
<dbReference type="PANTHER" id="PTHR30615:SF8">
    <property type="entry name" value="UPF0047 PROTEIN C4A8.02C"/>
    <property type="match status" value="1"/>
</dbReference>
<keyword evidence="5" id="KW-1185">Reference proteome</keyword>
<evidence type="ECO:0000313" key="2">
    <source>
        <dbReference type="EMBL" id="MZL68296.1"/>
    </source>
</evidence>
<comment type="similarity">
    <text evidence="1">Belongs to the UPF0047 family.</text>
</comment>
<dbReference type="NCBIfam" id="TIGR00149">
    <property type="entry name" value="TIGR00149_YjbQ"/>
    <property type="match status" value="1"/>
</dbReference>
<gene>
    <name evidence="2" type="ORF">GT747_00705</name>
    <name evidence="3" type="ORF">SAMN05444424_1968</name>
</gene>
<evidence type="ECO:0000313" key="4">
    <source>
        <dbReference type="Proteomes" id="UP000184089"/>
    </source>
</evidence>
<dbReference type="Gene3D" id="2.60.120.460">
    <property type="entry name" value="YjbQ-like"/>
    <property type="match status" value="1"/>
</dbReference>